<accession>A0ABN2MFY9</accession>
<evidence type="ECO:0008006" key="3">
    <source>
        <dbReference type="Google" id="ProtNLM"/>
    </source>
</evidence>
<evidence type="ECO:0000313" key="1">
    <source>
        <dbReference type="EMBL" id="GAA1825943.1"/>
    </source>
</evidence>
<sequence>MQLDEYGEARVQRLLAEHDGVTEQGITVIRREGAVVLCGMVESTARRDDIVSLVSREFPEVTVVCDIQIAPARPPIEAEELS</sequence>
<comment type="caution">
    <text evidence="1">The sequence shown here is derived from an EMBL/GenBank/DDBJ whole genome shotgun (WGS) entry which is preliminary data.</text>
</comment>
<dbReference type="EMBL" id="BAAALT010000226">
    <property type="protein sequence ID" value="GAA1825943.1"/>
    <property type="molecule type" value="Genomic_DNA"/>
</dbReference>
<name>A0ABN2MFY9_9ACTN</name>
<dbReference type="RefSeq" id="WP_344137868.1">
    <property type="nucleotide sequence ID" value="NZ_BAAALT010000226.1"/>
</dbReference>
<organism evidence="1 2">
    <name type="scientific">Luedemannella flava</name>
    <dbReference type="NCBI Taxonomy" id="349316"/>
    <lineage>
        <taxon>Bacteria</taxon>
        <taxon>Bacillati</taxon>
        <taxon>Actinomycetota</taxon>
        <taxon>Actinomycetes</taxon>
        <taxon>Micromonosporales</taxon>
        <taxon>Micromonosporaceae</taxon>
        <taxon>Luedemannella</taxon>
    </lineage>
</organism>
<protein>
    <recommendedName>
        <fullName evidence="3">BON domain-containing protein</fullName>
    </recommendedName>
</protein>
<proteinExistence type="predicted"/>
<dbReference type="Proteomes" id="UP001500218">
    <property type="component" value="Unassembled WGS sequence"/>
</dbReference>
<evidence type="ECO:0000313" key="2">
    <source>
        <dbReference type="Proteomes" id="UP001500218"/>
    </source>
</evidence>
<keyword evidence="2" id="KW-1185">Reference proteome</keyword>
<reference evidence="1 2" key="1">
    <citation type="journal article" date="2019" name="Int. J. Syst. Evol. Microbiol.">
        <title>The Global Catalogue of Microorganisms (GCM) 10K type strain sequencing project: providing services to taxonomists for standard genome sequencing and annotation.</title>
        <authorList>
            <consortium name="The Broad Institute Genomics Platform"/>
            <consortium name="The Broad Institute Genome Sequencing Center for Infectious Disease"/>
            <person name="Wu L."/>
            <person name="Ma J."/>
        </authorList>
    </citation>
    <scope>NUCLEOTIDE SEQUENCE [LARGE SCALE GENOMIC DNA]</scope>
    <source>
        <strain evidence="1 2">JCM 13250</strain>
    </source>
</reference>
<gene>
    <name evidence="1" type="ORF">GCM10009682_52060</name>
</gene>